<dbReference type="GO" id="GO:0006457">
    <property type="term" value="P:protein folding"/>
    <property type="evidence" value="ECO:0007669"/>
    <property type="project" value="InterPro"/>
</dbReference>
<gene>
    <name evidence="3" type="ORF">HNAJ_LOCUS2460</name>
</gene>
<dbReference type="Gene3D" id="2.60.260.20">
    <property type="entry name" value="Urease metallochaperone UreE, N-terminal domain"/>
    <property type="match status" value="1"/>
</dbReference>
<reference evidence="5" key="1">
    <citation type="submission" date="2017-02" db="UniProtKB">
        <authorList>
            <consortium name="WormBaseParasite"/>
        </authorList>
    </citation>
    <scope>IDENTIFICATION</scope>
</reference>
<protein>
    <submittedName>
        <fullName evidence="5">DnaJ_C domain-containing protein</fullName>
    </submittedName>
</protein>
<evidence type="ECO:0000259" key="2">
    <source>
        <dbReference type="Pfam" id="PF01556"/>
    </source>
</evidence>
<dbReference type="InterPro" id="IPR008971">
    <property type="entry name" value="HSP40/DnaJ_pept-bd"/>
</dbReference>
<reference evidence="3 4" key="2">
    <citation type="submission" date="2018-11" db="EMBL/GenBank/DDBJ databases">
        <authorList>
            <consortium name="Pathogen Informatics"/>
        </authorList>
    </citation>
    <scope>NUCLEOTIDE SEQUENCE [LARGE SCALE GENOMIC DNA]</scope>
</reference>
<dbReference type="FunFam" id="2.60.260.20:FF:000002">
    <property type="entry name" value="Dnaj homolog subfamily b member"/>
    <property type="match status" value="1"/>
</dbReference>
<dbReference type="GO" id="GO:0051087">
    <property type="term" value="F:protein-folding chaperone binding"/>
    <property type="evidence" value="ECO:0007669"/>
    <property type="project" value="TreeGrafter"/>
</dbReference>
<evidence type="ECO:0000313" key="5">
    <source>
        <dbReference type="WBParaSite" id="HNAJ_0000246101-mRNA-1"/>
    </source>
</evidence>
<accession>A0A0R3T5X3</accession>
<evidence type="ECO:0000313" key="4">
    <source>
        <dbReference type="Proteomes" id="UP000278807"/>
    </source>
</evidence>
<dbReference type="InterPro" id="IPR002939">
    <property type="entry name" value="DnaJ_C"/>
</dbReference>
<organism evidence="5">
    <name type="scientific">Rodentolepis nana</name>
    <name type="common">Dwarf tapeworm</name>
    <name type="synonym">Hymenolepis nana</name>
    <dbReference type="NCBI Taxonomy" id="102285"/>
    <lineage>
        <taxon>Eukaryota</taxon>
        <taxon>Metazoa</taxon>
        <taxon>Spiralia</taxon>
        <taxon>Lophotrochozoa</taxon>
        <taxon>Platyhelminthes</taxon>
        <taxon>Cestoda</taxon>
        <taxon>Eucestoda</taxon>
        <taxon>Cyclophyllidea</taxon>
        <taxon>Hymenolepididae</taxon>
        <taxon>Rodentolepis</taxon>
    </lineage>
</organism>
<dbReference type="WBParaSite" id="HNAJ_0000246101-mRNA-1">
    <property type="protein sequence ID" value="HNAJ_0000246101-mRNA-1"/>
    <property type="gene ID" value="HNAJ_0000246101"/>
</dbReference>
<keyword evidence="1" id="KW-0143">Chaperone</keyword>
<dbReference type="InterPro" id="IPR051339">
    <property type="entry name" value="DnaJ_subfamily_B"/>
</dbReference>
<dbReference type="STRING" id="102285.A0A0R3T5X3"/>
<dbReference type="GO" id="GO:0005829">
    <property type="term" value="C:cytosol"/>
    <property type="evidence" value="ECO:0007669"/>
    <property type="project" value="TreeGrafter"/>
</dbReference>
<dbReference type="AlphaFoldDB" id="A0A0R3T5X3"/>
<dbReference type="Proteomes" id="UP000278807">
    <property type="component" value="Unassembled WGS sequence"/>
</dbReference>
<dbReference type="SUPFAM" id="SSF49493">
    <property type="entry name" value="HSP40/DnaJ peptide-binding domain"/>
    <property type="match status" value="1"/>
</dbReference>
<evidence type="ECO:0000256" key="1">
    <source>
        <dbReference type="ARBA" id="ARBA00023186"/>
    </source>
</evidence>
<keyword evidence="4" id="KW-1185">Reference proteome</keyword>
<name>A0A0R3T5X3_RODNA</name>
<dbReference type="Pfam" id="PF01556">
    <property type="entry name" value="DnaJ_C"/>
    <property type="match status" value="1"/>
</dbReference>
<dbReference type="GO" id="GO:0051082">
    <property type="term" value="F:unfolded protein binding"/>
    <property type="evidence" value="ECO:0007669"/>
    <property type="project" value="InterPro"/>
</dbReference>
<dbReference type="EMBL" id="UZAE01001200">
    <property type="protein sequence ID" value="VDN98319.1"/>
    <property type="molecule type" value="Genomic_DNA"/>
</dbReference>
<proteinExistence type="predicted"/>
<dbReference type="PANTHER" id="PTHR24078">
    <property type="entry name" value="DNAJ HOMOLOG SUBFAMILY C MEMBER"/>
    <property type="match status" value="1"/>
</dbReference>
<feature type="domain" description="Chaperone DnaJ C-terminal" evidence="2">
    <location>
        <begin position="36"/>
        <end position="105"/>
    </location>
</feature>
<evidence type="ECO:0000313" key="3">
    <source>
        <dbReference type="EMBL" id="VDN98319.1"/>
    </source>
</evidence>
<dbReference type="OrthoDB" id="550424at2759"/>
<dbReference type="PANTHER" id="PTHR24078:SF553">
    <property type="entry name" value="DNAJ HOMOLOG SUBFAMILY B MEMBER 5"/>
    <property type="match status" value="1"/>
</dbReference>
<sequence length="105" mass="12093">MAVNDGFEDMVGNVHEFRRCWRRCIPRPQSSGSPIHNDLSVSFEDVQYGTTKKIRITRHKLDGSTEEKVLTIDVQKSWKSVTRNTFLREGDERANTIPADIIFIV</sequence>